<dbReference type="FunFam" id="3.40.50.620:FF:000058">
    <property type="entry name" value="Mitochondrial arginyl-tRNA synthetase"/>
    <property type="match status" value="1"/>
</dbReference>
<dbReference type="CTD" id="40929"/>
<evidence type="ECO:0000256" key="5">
    <source>
        <dbReference type="ARBA" id="ARBA00022840"/>
    </source>
</evidence>
<dbReference type="SUPFAM" id="SSF52374">
    <property type="entry name" value="Nucleotidylyl transferase"/>
    <property type="match status" value="1"/>
</dbReference>
<dbReference type="Pfam" id="PF05746">
    <property type="entry name" value="DALR_1"/>
    <property type="match status" value="1"/>
</dbReference>
<evidence type="ECO:0000256" key="6">
    <source>
        <dbReference type="ARBA" id="ARBA00022917"/>
    </source>
</evidence>
<organism evidence="15">
    <name type="scientific">Neodiprion lecontei</name>
    <name type="common">Redheaded pine sawfly</name>
    <dbReference type="NCBI Taxonomy" id="441921"/>
    <lineage>
        <taxon>Eukaryota</taxon>
        <taxon>Metazoa</taxon>
        <taxon>Ecdysozoa</taxon>
        <taxon>Arthropoda</taxon>
        <taxon>Hexapoda</taxon>
        <taxon>Insecta</taxon>
        <taxon>Pterygota</taxon>
        <taxon>Neoptera</taxon>
        <taxon>Endopterygota</taxon>
        <taxon>Hymenoptera</taxon>
        <taxon>Tenthredinoidea</taxon>
        <taxon>Diprionidae</taxon>
        <taxon>Diprioninae</taxon>
        <taxon>Neodiprion</taxon>
    </lineage>
</organism>
<dbReference type="InterPro" id="IPR035684">
    <property type="entry name" value="ArgRS_core"/>
</dbReference>
<keyword evidence="14" id="KW-1185">Reference proteome</keyword>
<comment type="function">
    <text evidence="11">Catalyzes the attachment of arginine to tRNA(Arg) in a two-step reaction: arginine is first activated by ATP to form Arg-AMP and then transferred to the acceptor end of tRNA(Arg).</text>
</comment>
<keyword evidence="3 12" id="KW-0436">Ligase</keyword>
<dbReference type="InterPro" id="IPR001278">
    <property type="entry name" value="Arg-tRNA-ligase"/>
</dbReference>
<gene>
    <name evidence="15" type="primary">LOC107221459</name>
</gene>
<dbReference type="InterPro" id="IPR001412">
    <property type="entry name" value="aa-tRNA-synth_I_CS"/>
</dbReference>
<dbReference type="Proteomes" id="UP000829291">
    <property type="component" value="Chromosome 7"/>
</dbReference>
<dbReference type="InterPro" id="IPR009080">
    <property type="entry name" value="tRNAsynth_Ia_anticodon-bd"/>
</dbReference>
<dbReference type="FunFam" id="1.10.730.10:FF:000006">
    <property type="entry name" value="Arginyl-tRNA synthetase 2, mitochondrial"/>
    <property type="match status" value="1"/>
</dbReference>
<dbReference type="KEGG" id="nlo:107221459"/>
<proteinExistence type="inferred from homology"/>
<comment type="similarity">
    <text evidence="1 12">Belongs to the class-I aminoacyl-tRNA synthetase family.</text>
</comment>
<keyword evidence="6 12" id="KW-0648">Protein biosynthesis</keyword>
<dbReference type="SMART" id="SM00836">
    <property type="entry name" value="DALR_1"/>
    <property type="match status" value="1"/>
</dbReference>
<dbReference type="GO" id="GO:0006420">
    <property type="term" value="P:arginyl-tRNA aminoacylation"/>
    <property type="evidence" value="ECO:0007669"/>
    <property type="project" value="InterPro"/>
</dbReference>
<evidence type="ECO:0000256" key="3">
    <source>
        <dbReference type="ARBA" id="ARBA00022598"/>
    </source>
</evidence>
<evidence type="ECO:0000259" key="13">
    <source>
        <dbReference type="SMART" id="SM00836"/>
    </source>
</evidence>
<dbReference type="PANTHER" id="PTHR11956">
    <property type="entry name" value="ARGINYL-TRNA SYNTHETASE"/>
    <property type="match status" value="1"/>
</dbReference>
<protein>
    <recommendedName>
        <fullName evidence="9">Probable arginine--tRNA ligase, mitochondrial</fullName>
        <ecNumber evidence="2">6.1.1.19</ecNumber>
    </recommendedName>
    <alternativeName>
        <fullName evidence="8">Arginyl-tRNA synthetase</fullName>
    </alternativeName>
</protein>
<reference evidence="15" key="1">
    <citation type="submission" date="2025-08" db="UniProtKB">
        <authorList>
            <consortium name="RefSeq"/>
        </authorList>
    </citation>
    <scope>IDENTIFICATION</scope>
    <source>
        <tissue evidence="15">Thorax and Abdomen</tissue>
    </source>
</reference>
<dbReference type="AlphaFoldDB" id="A0A6J0BNW1"/>
<dbReference type="Gene3D" id="1.10.730.10">
    <property type="entry name" value="Isoleucyl-tRNA Synthetase, Domain 1"/>
    <property type="match status" value="1"/>
</dbReference>
<evidence type="ECO:0000313" key="14">
    <source>
        <dbReference type="Proteomes" id="UP000829291"/>
    </source>
</evidence>
<dbReference type="Pfam" id="PF00750">
    <property type="entry name" value="tRNA-synt_1d"/>
    <property type="match status" value="1"/>
</dbReference>
<dbReference type="GeneID" id="107221459"/>
<evidence type="ECO:0000256" key="8">
    <source>
        <dbReference type="ARBA" id="ARBA00033033"/>
    </source>
</evidence>
<evidence type="ECO:0000256" key="10">
    <source>
        <dbReference type="ARBA" id="ARBA00049339"/>
    </source>
</evidence>
<dbReference type="NCBIfam" id="TIGR00456">
    <property type="entry name" value="argS"/>
    <property type="match status" value="1"/>
</dbReference>
<dbReference type="PANTHER" id="PTHR11956:SF11">
    <property type="entry name" value="ARGININE--TRNA LIGASE, MITOCHONDRIAL-RELATED"/>
    <property type="match status" value="1"/>
</dbReference>
<name>A0A6J0BNW1_NEOLC</name>
<dbReference type="GO" id="GO:0032543">
    <property type="term" value="P:mitochondrial translation"/>
    <property type="evidence" value="ECO:0007669"/>
    <property type="project" value="TreeGrafter"/>
</dbReference>
<dbReference type="FunCoup" id="A0A6J0BNW1">
    <property type="interactions" value="1575"/>
</dbReference>
<dbReference type="CDD" id="cd07956">
    <property type="entry name" value="Anticodon_Ia_Arg"/>
    <property type="match status" value="1"/>
</dbReference>
<evidence type="ECO:0000256" key="12">
    <source>
        <dbReference type="RuleBase" id="RU363038"/>
    </source>
</evidence>
<evidence type="ECO:0000256" key="2">
    <source>
        <dbReference type="ARBA" id="ARBA00012837"/>
    </source>
</evidence>
<dbReference type="GO" id="GO:0004814">
    <property type="term" value="F:arginine-tRNA ligase activity"/>
    <property type="evidence" value="ECO:0007669"/>
    <property type="project" value="UniProtKB-EC"/>
</dbReference>
<evidence type="ECO:0000256" key="7">
    <source>
        <dbReference type="ARBA" id="ARBA00023146"/>
    </source>
</evidence>
<keyword evidence="4 12" id="KW-0547">Nucleotide-binding</keyword>
<keyword evidence="7 12" id="KW-0030">Aminoacyl-tRNA synthetase</keyword>
<feature type="domain" description="DALR anticodon binding" evidence="13">
    <location>
        <begin position="454"/>
        <end position="569"/>
    </location>
</feature>
<evidence type="ECO:0000313" key="15">
    <source>
        <dbReference type="RefSeq" id="XP_015515942.1"/>
    </source>
</evidence>
<evidence type="ECO:0000256" key="1">
    <source>
        <dbReference type="ARBA" id="ARBA00005594"/>
    </source>
</evidence>
<dbReference type="GO" id="GO:0005739">
    <property type="term" value="C:mitochondrion"/>
    <property type="evidence" value="ECO:0007669"/>
    <property type="project" value="TreeGrafter"/>
</dbReference>
<evidence type="ECO:0000256" key="9">
    <source>
        <dbReference type="ARBA" id="ARBA00039495"/>
    </source>
</evidence>
<comment type="catalytic activity">
    <reaction evidence="10">
        <text>tRNA(Arg) + L-arginine + ATP = L-arginyl-tRNA(Arg) + AMP + diphosphate</text>
        <dbReference type="Rhea" id="RHEA:20301"/>
        <dbReference type="Rhea" id="RHEA-COMP:9658"/>
        <dbReference type="Rhea" id="RHEA-COMP:9673"/>
        <dbReference type="ChEBI" id="CHEBI:30616"/>
        <dbReference type="ChEBI" id="CHEBI:32682"/>
        <dbReference type="ChEBI" id="CHEBI:33019"/>
        <dbReference type="ChEBI" id="CHEBI:78442"/>
        <dbReference type="ChEBI" id="CHEBI:78513"/>
        <dbReference type="ChEBI" id="CHEBI:456215"/>
        <dbReference type="EC" id="6.1.1.19"/>
    </reaction>
</comment>
<dbReference type="OrthoDB" id="68056at2759"/>
<keyword evidence="5 12" id="KW-0067">ATP-binding</keyword>
<sequence>MSVRIRTELCKKIRGSLGTTQPPEALNSALSYLELRRDNSSGDFVVSLPLKTGEYDARSSADNIASLKPDGLFTEVRLSGDRLDNVSFRLNRDRCIREILENDSSTITIPGVNSGGKKIIVEFSSPNIAKPFHVGHLRSTIIGNYIANVNDFLCNDVRRINYLGDWGTQFGFVQLGIDLLNVTEEKMKREPIKLLYDAYVHANKLAVTDPSIAEKARQIFNDLESGNARDIEKWETFRRFTVDELSATYERLGVRFHEYNWESTYNAKKISQIISFMESQGFLITDSEGRKVFPFHEKRNVPIIKSDGSTLYITRDIAAAMDRFDKYKFDAMYYVVDTAQNEHFVTLIKILEKMKCSWADRLLHVKFGRIKGMSTRKGSAVFLQDILDETLAVMRENQIQSPTTKVSLDSSDKSTDILGISAVIINDLKQRRSKDYNFDWNKALDIKGDTGVKLQYVHCRLTSLEENSGAKLPTECDPSLLREQIIEELIAQIGRFDQAVVRSHRELEPCVLVNYLFALSHAINKGLKELRVKGEPEDVASQRLLVFYAAKRVLAQGMKLLGLHPLNKM</sequence>
<evidence type="ECO:0000256" key="4">
    <source>
        <dbReference type="ARBA" id="ARBA00022741"/>
    </source>
</evidence>
<dbReference type="RefSeq" id="XP_015515942.1">
    <property type="nucleotide sequence ID" value="XM_015660456.2"/>
</dbReference>
<accession>A0A6J0BNW1</accession>
<dbReference type="Gene3D" id="3.40.50.620">
    <property type="entry name" value="HUPs"/>
    <property type="match status" value="1"/>
</dbReference>
<dbReference type="SUPFAM" id="SSF47323">
    <property type="entry name" value="Anticodon-binding domain of a subclass of class I aminoacyl-tRNA synthetases"/>
    <property type="match status" value="1"/>
</dbReference>
<dbReference type="PROSITE" id="PS00178">
    <property type="entry name" value="AA_TRNA_LIGASE_I"/>
    <property type="match status" value="1"/>
</dbReference>
<dbReference type="GO" id="GO:0005524">
    <property type="term" value="F:ATP binding"/>
    <property type="evidence" value="ECO:0007669"/>
    <property type="project" value="UniProtKB-KW"/>
</dbReference>
<dbReference type="InterPro" id="IPR014729">
    <property type="entry name" value="Rossmann-like_a/b/a_fold"/>
</dbReference>
<evidence type="ECO:0000256" key="11">
    <source>
        <dbReference type="ARBA" id="ARBA00049595"/>
    </source>
</evidence>
<dbReference type="EC" id="6.1.1.19" evidence="2"/>
<dbReference type="InParanoid" id="A0A6J0BNW1"/>
<dbReference type="InterPro" id="IPR008909">
    <property type="entry name" value="DALR_anticod-bd"/>
</dbReference>
<dbReference type="PRINTS" id="PR01038">
    <property type="entry name" value="TRNASYNTHARG"/>
</dbReference>